<evidence type="ECO:0000313" key="4">
    <source>
        <dbReference type="EMBL" id="MEX0405106.1"/>
    </source>
</evidence>
<keyword evidence="1" id="KW-0479">Metal-binding</keyword>
<evidence type="ECO:0000313" key="5">
    <source>
        <dbReference type="Proteomes" id="UP001556692"/>
    </source>
</evidence>
<dbReference type="NCBIfam" id="TIGR01486">
    <property type="entry name" value="HAD-SF-IIB-MPGP"/>
    <property type="match status" value="1"/>
</dbReference>
<comment type="caution">
    <text evidence="4">The sequence shown here is derived from an EMBL/GenBank/DDBJ whole genome shotgun (WGS) entry which is preliminary data.</text>
</comment>
<dbReference type="InterPro" id="IPR006379">
    <property type="entry name" value="HAD-SF_hydro_IIB"/>
</dbReference>
<gene>
    <name evidence="4" type="ORF">ABGN05_05450</name>
</gene>
<reference evidence="4 5" key="1">
    <citation type="submission" date="2024-05" db="EMBL/GenBank/DDBJ databases">
        <authorList>
            <person name="Jiang F."/>
        </authorList>
    </citation>
    <scope>NUCLEOTIDE SEQUENCE [LARGE SCALE GENOMIC DNA]</scope>
    <source>
        <strain evidence="4 5">LZ166</strain>
    </source>
</reference>
<dbReference type="InterPro" id="IPR006381">
    <property type="entry name" value="HAD-SF-IIB-MPGP"/>
</dbReference>
<dbReference type="EMBL" id="JBDPGJ010000001">
    <property type="protein sequence ID" value="MEX0405106.1"/>
    <property type="molecule type" value="Genomic_DNA"/>
</dbReference>
<dbReference type="SFLD" id="SFLDG01142">
    <property type="entry name" value="C2.B.2:_Mannosyl-3-phosphoglyc"/>
    <property type="match status" value="1"/>
</dbReference>
<organism evidence="4 5">
    <name type="scientific">Aquibium pacificus</name>
    <dbReference type="NCBI Taxonomy" id="3153579"/>
    <lineage>
        <taxon>Bacteria</taxon>
        <taxon>Pseudomonadati</taxon>
        <taxon>Pseudomonadota</taxon>
        <taxon>Alphaproteobacteria</taxon>
        <taxon>Hyphomicrobiales</taxon>
        <taxon>Phyllobacteriaceae</taxon>
        <taxon>Aquibium</taxon>
    </lineage>
</organism>
<dbReference type="PANTHER" id="PTHR10000:SF8">
    <property type="entry name" value="HAD SUPERFAMILY HYDROLASE-LIKE, TYPE 3"/>
    <property type="match status" value="1"/>
</dbReference>
<protein>
    <submittedName>
        <fullName evidence="4">HAD-IIB family hydrolase</fullName>
    </submittedName>
</protein>
<dbReference type="SFLD" id="SFLDS00003">
    <property type="entry name" value="Haloacid_Dehalogenase"/>
    <property type="match status" value="1"/>
</dbReference>
<dbReference type="SFLD" id="SFLDG01140">
    <property type="entry name" value="C2.B:_Phosphomannomutase_and_P"/>
    <property type="match status" value="1"/>
</dbReference>
<keyword evidence="2 4" id="KW-0378">Hydrolase</keyword>
<dbReference type="Gene3D" id="3.30.980.20">
    <property type="entry name" value="Putative mannosyl-3-phosphoglycerate phosphatase, domain 2"/>
    <property type="match status" value="1"/>
</dbReference>
<dbReference type="RefSeq" id="WP_367952958.1">
    <property type="nucleotide sequence ID" value="NZ_JBDPGJ010000001.1"/>
</dbReference>
<name>A0ABV3SGT3_9HYPH</name>
<accession>A0ABV3SGT3</accession>
<evidence type="ECO:0000256" key="1">
    <source>
        <dbReference type="ARBA" id="ARBA00022723"/>
    </source>
</evidence>
<dbReference type="GO" id="GO:0016787">
    <property type="term" value="F:hydrolase activity"/>
    <property type="evidence" value="ECO:0007669"/>
    <property type="project" value="UniProtKB-KW"/>
</dbReference>
<dbReference type="Pfam" id="PF08282">
    <property type="entry name" value="Hydrolase_3"/>
    <property type="match status" value="2"/>
</dbReference>
<evidence type="ECO:0000256" key="3">
    <source>
        <dbReference type="ARBA" id="ARBA00022842"/>
    </source>
</evidence>
<dbReference type="PANTHER" id="PTHR10000">
    <property type="entry name" value="PHOSPHOSERINE PHOSPHATASE"/>
    <property type="match status" value="1"/>
</dbReference>
<dbReference type="SUPFAM" id="SSF56784">
    <property type="entry name" value="HAD-like"/>
    <property type="match status" value="1"/>
</dbReference>
<dbReference type="InterPro" id="IPR036412">
    <property type="entry name" value="HAD-like_sf"/>
</dbReference>
<dbReference type="InterPro" id="IPR023214">
    <property type="entry name" value="HAD_sf"/>
</dbReference>
<evidence type="ECO:0000256" key="2">
    <source>
        <dbReference type="ARBA" id="ARBA00022801"/>
    </source>
</evidence>
<dbReference type="Proteomes" id="UP001556692">
    <property type="component" value="Unassembled WGS sequence"/>
</dbReference>
<dbReference type="NCBIfam" id="TIGR01484">
    <property type="entry name" value="HAD-SF-IIB"/>
    <property type="match status" value="1"/>
</dbReference>
<proteinExistence type="predicted"/>
<dbReference type="Gene3D" id="3.40.50.1000">
    <property type="entry name" value="HAD superfamily/HAD-like"/>
    <property type="match status" value="1"/>
</dbReference>
<sequence>MIVFTDLDGTLLDHETYRFDAALPALEALTARGVPLVLATSKTAAEIGPIRQALGCDVPAIVENGGGIVWAGDAAVASLDDYSDIRATLDALPPRLRAMFRGFGDMDEAGIASLTGLSEEQAGRARQRRHSEPGLFSGTSTEHDKFLACLEEHGLRAVQGGRFLTVGRDTSKSRRMQEVRTELERRLGRPLAPVVALGDAENDREMIEAADIGVVVANPAHAPLPPLAGEAEGRIRRTTLPGPAGWNAAVLGILGEYAPPAHGGASG</sequence>
<keyword evidence="3" id="KW-0460">Magnesium</keyword>
<keyword evidence="5" id="KW-1185">Reference proteome</keyword>